<evidence type="ECO:0000256" key="2">
    <source>
        <dbReference type="ARBA" id="ARBA00009967"/>
    </source>
</evidence>
<dbReference type="InterPro" id="IPR017046">
    <property type="entry name" value="Prenylcysteine_Oxase1"/>
</dbReference>
<feature type="signal peptide" evidence="8">
    <location>
        <begin position="1"/>
        <end position="19"/>
    </location>
</feature>
<dbReference type="PANTHER" id="PTHR15944:SF0">
    <property type="entry name" value="PRENYLCYSTEINE LYASE DOMAIN-CONTAINING PROTEIN"/>
    <property type="match status" value="1"/>
</dbReference>
<keyword evidence="5" id="KW-0274">FAD</keyword>
<dbReference type="InterPro" id="IPR036188">
    <property type="entry name" value="FAD/NAD-bd_sf"/>
</dbReference>
<evidence type="ECO:0000256" key="3">
    <source>
        <dbReference type="ARBA" id="ARBA00022630"/>
    </source>
</evidence>
<keyword evidence="4 8" id="KW-0732">Signal</keyword>
<comment type="similarity">
    <text evidence="2">Belongs to the prenylcysteine oxidase family.</text>
</comment>
<accession>A0ABQ9NGP5</accession>
<protein>
    <recommendedName>
        <fullName evidence="9">Prenylcysteine lyase domain-containing protein</fullName>
    </recommendedName>
</protein>
<keyword evidence="3" id="KW-0285">Flavoprotein</keyword>
<proteinExistence type="inferred from homology"/>
<evidence type="ECO:0000256" key="1">
    <source>
        <dbReference type="ARBA" id="ARBA00001974"/>
    </source>
</evidence>
<keyword evidence="11" id="KW-1185">Reference proteome</keyword>
<comment type="caution">
    <text evidence="10">The sequence shown here is derived from an EMBL/GenBank/DDBJ whole genome shotgun (WGS) entry which is preliminary data.</text>
</comment>
<evidence type="ECO:0000256" key="6">
    <source>
        <dbReference type="ARBA" id="ARBA00023002"/>
    </source>
</evidence>
<keyword evidence="7" id="KW-0325">Glycoprotein</keyword>
<evidence type="ECO:0000256" key="5">
    <source>
        <dbReference type="ARBA" id="ARBA00022827"/>
    </source>
</evidence>
<evidence type="ECO:0000256" key="4">
    <source>
        <dbReference type="ARBA" id="ARBA00022729"/>
    </source>
</evidence>
<dbReference type="EMBL" id="JAPDRL010000126">
    <property type="protein sequence ID" value="KAJ9656435.1"/>
    <property type="molecule type" value="Genomic_DNA"/>
</dbReference>
<dbReference type="SUPFAM" id="SSF51905">
    <property type="entry name" value="FAD/NAD(P)-binding domain"/>
    <property type="match status" value="1"/>
</dbReference>
<reference evidence="10" key="1">
    <citation type="submission" date="2022-10" db="EMBL/GenBank/DDBJ databases">
        <title>Culturing micro-colonial fungi from biological soil crusts in the Mojave desert and describing Neophaeococcomyces mojavensis, and introducing the new genera and species Taxawa tesnikishii.</title>
        <authorList>
            <person name="Kurbessoian T."/>
            <person name="Stajich J.E."/>
        </authorList>
    </citation>
    <scope>NUCLEOTIDE SEQUENCE</scope>
    <source>
        <strain evidence="10">TK_1</strain>
    </source>
</reference>
<name>A0ABQ9NGP5_9PEZI</name>
<dbReference type="Pfam" id="PF07156">
    <property type="entry name" value="Prenylcys_lyase"/>
    <property type="match status" value="1"/>
</dbReference>
<gene>
    <name evidence="10" type="ORF">H2201_008555</name>
</gene>
<feature type="chain" id="PRO_5046380033" description="Prenylcysteine lyase domain-containing protein" evidence="8">
    <location>
        <begin position="20"/>
        <end position="557"/>
    </location>
</feature>
<dbReference type="Pfam" id="PF13450">
    <property type="entry name" value="NAD_binding_8"/>
    <property type="match status" value="1"/>
</dbReference>
<evidence type="ECO:0000259" key="9">
    <source>
        <dbReference type="Pfam" id="PF07156"/>
    </source>
</evidence>
<evidence type="ECO:0000313" key="11">
    <source>
        <dbReference type="Proteomes" id="UP001172684"/>
    </source>
</evidence>
<keyword evidence="6" id="KW-0560">Oxidoreductase</keyword>
<dbReference type="Proteomes" id="UP001172684">
    <property type="component" value="Unassembled WGS sequence"/>
</dbReference>
<dbReference type="Gene3D" id="3.50.50.60">
    <property type="entry name" value="FAD/NAD(P)-binding domain"/>
    <property type="match status" value="1"/>
</dbReference>
<dbReference type="PIRSF" id="PIRSF036292">
    <property type="entry name" value="Prenylcysteine_oxidase"/>
    <property type="match status" value="1"/>
</dbReference>
<evidence type="ECO:0000256" key="8">
    <source>
        <dbReference type="SAM" id="SignalP"/>
    </source>
</evidence>
<feature type="domain" description="Prenylcysteine lyase" evidence="9">
    <location>
        <begin position="152"/>
        <end position="530"/>
    </location>
</feature>
<comment type="cofactor">
    <cofactor evidence="1">
        <name>FAD</name>
        <dbReference type="ChEBI" id="CHEBI:57692"/>
    </cofactor>
</comment>
<dbReference type="InterPro" id="IPR010795">
    <property type="entry name" value="Prenylcys_lyase"/>
</dbReference>
<dbReference type="PANTHER" id="PTHR15944">
    <property type="entry name" value="FARNESYLCYSTEINE LYASE"/>
    <property type="match status" value="1"/>
</dbReference>
<organism evidence="10 11">
    <name type="scientific">Coniosporium apollinis</name>
    <dbReference type="NCBI Taxonomy" id="61459"/>
    <lineage>
        <taxon>Eukaryota</taxon>
        <taxon>Fungi</taxon>
        <taxon>Dikarya</taxon>
        <taxon>Ascomycota</taxon>
        <taxon>Pezizomycotina</taxon>
        <taxon>Dothideomycetes</taxon>
        <taxon>Dothideomycetes incertae sedis</taxon>
        <taxon>Coniosporium</taxon>
    </lineage>
</organism>
<evidence type="ECO:0000256" key="7">
    <source>
        <dbReference type="ARBA" id="ARBA00023180"/>
    </source>
</evidence>
<evidence type="ECO:0000313" key="10">
    <source>
        <dbReference type="EMBL" id="KAJ9656435.1"/>
    </source>
</evidence>
<sequence length="557" mass="61409">MRLNIFAVAGLCSVGLAKASDDRNLRGGQDVLSVETETKRVAIIGAGAGGSSAAYHLRQYAAKAGSNVNITVYERNPYIGGRSTTVNVYDDPNEPVELGASIFVKINKILVDAAESFNLSTNSIRNARPRSENSDALGVWNGAHFVFIQSGSNSWWDIAKLLWKYGLAPIRTNNLMKRTVGKFLQMYEAPHFPWPSLSQVAFDLGLTAVTAATGKQYLKENNIDSRFAEEIVQASTRVNYAQNLPLIHGLETMVCMATDGAMSVEGGNWQIFSGMIGAASAGVRLNTSVVAVEKQRDGTYAVLSKLASAVEVSPTDNTAVEVFDSVIIAGPLQFSNIKIADIESADVESTSPLRHLPDAIPYVQLHVTLFTSKHPLYPPAFNQPLDKPLPNTILTTLQPHEHLGTNPDGVGAAGFFSISTLRKTSKGEFLYKIFSPRPVHDSFLHRITGYTPDESTLENTGSPAITWAYRKVWHSYPYEYPRVTFEELKLDENLWYTSGIESFISTMETSALMGKNIARLVVNEWVEKESQGSMELWERRQHRRMNCGNSTRCGMRN</sequence>